<keyword evidence="2" id="KW-1185">Reference proteome</keyword>
<accession>A0A223NVV2</accession>
<dbReference type="Proteomes" id="UP000215002">
    <property type="component" value="Chromosome"/>
</dbReference>
<evidence type="ECO:0000313" key="2">
    <source>
        <dbReference type="Proteomes" id="UP000215002"/>
    </source>
</evidence>
<gene>
    <name evidence="1" type="ORF">MuYL_2129</name>
</gene>
<protein>
    <submittedName>
        <fullName evidence="1">Uncharacterized protein</fullName>
    </submittedName>
</protein>
<proteinExistence type="predicted"/>
<dbReference type="RefSeq" id="WP_094570415.1">
    <property type="nucleotide sequence ID" value="NZ_CP022743.1"/>
</dbReference>
<sequence length="183" mass="21152">MKRIVAIALLCVHLFTIGGYSLLFQYYIHKSDVQMVKEIFDNKINNAKLIEIKIPVNMPTVQDWTEYEVIQGQIQLKDAYYNYVRLKMTHDTMYFVCIPNTVKTHLVKANVITANQINDVPLTKKGHDASFKKVNTLSDYNIQAFKYHYDEFETQLKPNDKSVSVQLNSPFIDSPGKPPNFIS</sequence>
<name>A0A223NVV2_9SPHI</name>
<reference evidence="1 2" key="1">
    <citation type="submission" date="2017-08" db="EMBL/GenBank/DDBJ databases">
        <title>Complete genome sequence of Mucilaginibacter sp. strain BJC16-A31.</title>
        <authorList>
            <consortium name="Henan University of Science and Technology"/>
            <person name="You X."/>
        </authorList>
    </citation>
    <scope>NUCLEOTIDE SEQUENCE [LARGE SCALE GENOMIC DNA]</scope>
    <source>
        <strain evidence="1 2">BJC16-A31</strain>
    </source>
</reference>
<organism evidence="1 2">
    <name type="scientific">Mucilaginibacter xinganensis</name>
    <dbReference type="NCBI Taxonomy" id="1234841"/>
    <lineage>
        <taxon>Bacteria</taxon>
        <taxon>Pseudomonadati</taxon>
        <taxon>Bacteroidota</taxon>
        <taxon>Sphingobacteriia</taxon>
        <taxon>Sphingobacteriales</taxon>
        <taxon>Sphingobacteriaceae</taxon>
        <taxon>Mucilaginibacter</taxon>
    </lineage>
</organism>
<dbReference type="EMBL" id="CP022743">
    <property type="protein sequence ID" value="ASU34019.1"/>
    <property type="molecule type" value="Genomic_DNA"/>
</dbReference>
<dbReference type="AlphaFoldDB" id="A0A223NVV2"/>
<dbReference type="OrthoDB" id="950503at2"/>
<evidence type="ECO:0000313" key="1">
    <source>
        <dbReference type="EMBL" id="ASU34019.1"/>
    </source>
</evidence>
<dbReference type="KEGG" id="muc:MuYL_2129"/>